<accession>A0A9P3LL21</accession>
<keyword evidence="3" id="KW-1185">Reference proteome</keyword>
<sequence length="93" mass="10065">MRYGSSRGAYASLLRCPPSLPRWIIFVSLPNKPGRRALVGLSQDPTTIAIVPQDMISSRKDASAPLATRSARWARSTRAAGPLTKHAAPRTPI</sequence>
<evidence type="ECO:0000313" key="3">
    <source>
        <dbReference type="Proteomes" id="UP000703269"/>
    </source>
</evidence>
<organism evidence="2 3">
    <name type="scientific">Phanerochaete sordida</name>
    <dbReference type="NCBI Taxonomy" id="48140"/>
    <lineage>
        <taxon>Eukaryota</taxon>
        <taxon>Fungi</taxon>
        <taxon>Dikarya</taxon>
        <taxon>Basidiomycota</taxon>
        <taxon>Agaricomycotina</taxon>
        <taxon>Agaricomycetes</taxon>
        <taxon>Polyporales</taxon>
        <taxon>Phanerochaetaceae</taxon>
        <taxon>Phanerochaete</taxon>
    </lineage>
</organism>
<evidence type="ECO:0000313" key="2">
    <source>
        <dbReference type="EMBL" id="GJE97842.1"/>
    </source>
</evidence>
<reference evidence="2 3" key="1">
    <citation type="submission" date="2021-08" db="EMBL/GenBank/DDBJ databases">
        <title>Draft Genome Sequence of Phanerochaete sordida strain YK-624.</title>
        <authorList>
            <person name="Mori T."/>
            <person name="Dohra H."/>
            <person name="Suzuki T."/>
            <person name="Kawagishi H."/>
            <person name="Hirai H."/>
        </authorList>
    </citation>
    <scope>NUCLEOTIDE SEQUENCE [LARGE SCALE GENOMIC DNA]</scope>
    <source>
        <strain evidence="2 3">YK-624</strain>
    </source>
</reference>
<evidence type="ECO:0000256" key="1">
    <source>
        <dbReference type="SAM" id="MobiDB-lite"/>
    </source>
</evidence>
<comment type="caution">
    <text evidence="2">The sequence shown here is derived from an EMBL/GenBank/DDBJ whole genome shotgun (WGS) entry which is preliminary data.</text>
</comment>
<dbReference type="AlphaFoldDB" id="A0A9P3LL21"/>
<dbReference type="Proteomes" id="UP000703269">
    <property type="component" value="Unassembled WGS sequence"/>
</dbReference>
<name>A0A9P3LL21_9APHY</name>
<dbReference type="EMBL" id="BPQB01000077">
    <property type="protein sequence ID" value="GJE97842.1"/>
    <property type="molecule type" value="Genomic_DNA"/>
</dbReference>
<feature type="region of interest" description="Disordered" evidence="1">
    <location>
        <begin position="61"/>
        <end position="93"/>
    </location>
</feature>
<proteinExistence type="predicted"/>
<gene>
    <name evidence="2" type="ORF">PsYK624_140640</name>
</gene>
<protein>
    <submittedName>
        <fullName evidence="2">Uncharacterized protein</fullName>
    </submittedName>
</protein>
<feature type="compositionally biased region" description="Low complexity" evidence="1">
    <location>
        <begin position="67"/>
        <end position="80"/>
    </location>
</feature>